<proteinExistence type="predicted"/>
<name>A0A0D3CFP3_BRAOL</name>
<evidence type="ECO:0000313" key="2">
    <source>
        <dbReference type="EnsemblPlants" id="Bo5g072740.1"/>
    </source>
</evidence>
<feature type="region of interest" description="Disordered" evidence="1">
    <location>
        <begin position="74"/>
        <end position="97"/>
    </location>
</feature>
<reference evidence="2 3" key="1">
    <citation type="journal article" date="2014" name="Genome Biol.">
        <title>Transcriptome and methylome profiling reveals relics of genome dominance in the mesopolyploid Brassica oleracea.</title>
        <authorList>
            <person name="Parkin I.A."/>
            <person name="Koh C."/>
            <person name="Tang H."/>
            <person name="Robinson S.J."/>
            <person name="Kagale S."/>
            <person name="Clarke W.E."/>
            <person name="Town C.D."/>
            <person name="Nixon J."/>
            <person name="Krishnakumar V."/>
            <person name="Bidwell S.L."/>
            <person name="Denoeud F."/>
            <person name="Belcram H."/>
            <person name="Links M.G."/>
            <person name="Just J."/>
            <person name="Clarke C."/>
            <person name="Bender T."/>
            <person name="Huebert T."/>
            <person name="Mason A.S."/>
            <person name="Pires J.C."/>
            <person name="Barker G."/>
            <person name="Moore J."/>
            <person name="Walley P.G."/>
            <person name="Manoli S."/>
            <person name="Batley J."/>
            <person name="Edwards D."/>
            <person name="Nelson M.N."/>
            <person name="Wang X."/>
            <person name="Paterson A.H."/>
            <person name="King G."/>
            <person name="Bancroft I."/>
            <person name="Chalhoub B."/>
            <person name="Sharpe A.G."/>
        </authorList>
    </citation>
    <scope>NUCLEOTIDE SEQUENCE</scope>
    <source>
        <strain evidence="2 3">cv. TO1000</strain>
    </source>
</reference>
<protein>
    <submittedName>
        <fullName evidence="2">Uncharacterized protein</fullName>
    </submittedName>
</protein>
<evidence type="ECO:0000313" key="3">
    <source>
        <dbReference type="Proteomes" id="UP000032141"/>
    </source>
</evidence>
<organism evidence="2 3">
    <name type="scientific">Brassica oleracea var. oleracea</name>
    <dbReference type="NCBI Taxonomy" id="109376"/>
    <lineage>
        <taxon>Eukaryota</taxon>
        <taxon>Viridiplantae</taxon>
        <taxon>Streptophyta</taxon>
        <taxon>Embryophyta</taxon>
        <taxon>Tracheophyta</taxon>
        <taxon>Spermatophyta</taxon>
        <taxon>Magnoliopsida</taxon>
        <taxon>eudicotyledons</taxon>
        <taxon>Gunneridae</taxon>
        <taxon>Pentapetalae</taxon>
        <taxon>rosids</taxon>
        <taxon>malvids</taxon>
        <taxon>Brassicales</taxon>
        <taxon>Brassicaceae</taxon>
        <taxon>Brassiceae</taxon>
        <taxon>Brassica</taxon>
    </lineage>
</organism>
<sequence length="162" mass="18628">MAKSNGKEPTTLIFNDFTLGLGEAELCFRLVHLWEAQNTSRGGRMRGFIDWVFHLPNLMASSSILLLESDPFSRENEEKNNQSGKKIGTSWKLKSRPCSSFSSTEALKWIRRNGDREITLVAERSSRESRDKAIGWPSYLEREKKKGSKIRVNYQQNLEEQS</sequence>
<dbReference type="EnsemblPlants" id="Bo5g072740.1">
    <property type="protein sequence ID" value="Bo5g072740.1"/>
    <property type="gene ID" value="Bo5g072740"/>
</dbReference>
<dbReference type="Proteomes" id="UP000032141">
    <property type="component" value="Chromosome C5"/>
</dbReference>
<evidence type="ECO:0000256" key="1">
    <source>
        <dbReference type="SAM" id="MobiDB-lite"/>
    </source>
</evidence>
<reference evidence="2" key="2">
    <citation type="submission" date="2015-03" db="UniProtKB">
        <authorList>
            <consortium name="EnsemblPlants"/>
        </authorList>
    </citation>
    <scope>IDENTIFICATION</scope>
</reference>
<dbReference type="HOGENOM" id="CLU_1637755_0_0_1"/>
<dbReference type="AlphaFoldDB" id="A0A0D3CFP3"/>
<accession>A0A0D3CFP3</accession>
<keyword evidence="3" id="KW-1185">Reference proteome</keyword>
<dbReference type="Gramene" id="Bo5g072740.1">
    <property type="protein sequence ID" value="Bo5g072740.1"/>
    <property type="gene ID" value="Bo5g072740"/>
</dbReference>